<evidence type="ECO:0000313" key="3">
    <source>
        <dbReference type="Proteomes" id="UP000444721"/>
    </source>
</evidence>
<keyword evidence="3" id="KW-1185">Reference proteome</keyword>
<feature type="region of interest" description="Disordered" evidence="1">
    <location>
        <begin position="46"/>
        <end position="79"/>
    </location>
</feature>
<dbReference type="SUPFAM" id="SSF47095">
    <property type="entry name" value="HMG-box"/>
    <property type="match status" value="1"/>
</dbReference>
<reference evidence="2 3" key="1">
    <citation type="journal article" date="2019" name="Sci. Rep.">
        <title>Nanopore sequencing improves the draft genome of the human pathogenic amoeba Naegleria fowleri.</title>
        <authorList>
            <person name="Liechti N."/>
            <person name="Schurch N."/>
            <person name="Bruggmann R."/>
            <person name="Wittwer M."/>
        </authorList>
    </citation>
    <scope>NUCLEOTIDE SEQUENCE [LARGE SCALE GENOMIC DNA]</scope>
    <source>
        <strain evidence="2 3">ATCC 30894</strain>
    </source>
</reference>
<accession>A0A6A5BN69</accession>
<dbReference type="EMBL" id="VFQX01000043">
    <property type="protein sequence ID" value="KAF0975741.1"/>
    <property type="molecule type" value="Genomic_DNA"/>
</dbReference>
<feature type="region of interest" description="Disordered" evidence="1">
    <location>
        <begin position="1"/>
        <end position="24"/>
    </location>
</feature>
<gene>
    <name evidence="2" type="ORF">FDP41_005068</name>
</gene>
<feature type="compositionally biased region" description="Basic and acidic residues" evidence="1">
    <location>
        <begin position="47"/>
        <end position="79"/>
    </location>
</feature>
<sequence length="79" mass="9176">MAEQEHTNAPNTAVNFFRDDKREEAKQNLEGGNMVELLAGLWAQIPEDEKSSFIERRVKKDRPEGGDRDNTQNMEEREK</sequence>
<organism evidence="2 3">
    <name type="scientific">Naegleria fowleri</name>
    <name type="common">Brain eating amoeba</name>
    <dbReference type="NCBI Taxonomy" id="5763"/>
    <lineage>
        <taxon>Eukaryota</taxon>
        <taxon>Discoba</taxon>
        <taxon>Heterolobosea</taxon>
        <taxon>Tetramitia</taxon>
        <taxon>Eutetramitia</taxon>
        <taxon>Vahlkampfiidae</taxon>
        <taxon>Naegleria</taxon>
    </lineage>
</organism>
<name>A0A6A5BN69_NAEFO</name>
<dbReference type="VEuPathDB" id="AmoebaDB:FDP41_005068"/>
<comment type="caution">
    <text evidence="2">The sequence shown here is derived from an EMBL/GenBank/DDBJ whole genome shotgun (WGS) entry which is preliminary data.</text>
</comment>
<evidence type="ECO:0000256" key="1">
    <source>
        <dbReference type="SAM" id="MobiDB-lite"/>
    </source>
</evidence>
<dbReference type="InterPro" id="IPR036910">
    <property type="entry name" value="HMG_box_dom_sf"/>
</dbReference>
<dbReference type="GeneID" id="68112286"/>
<evidence type="ECO:0000313" key="2">
    <source>
        <dbReference type="EMBL" id="KAF0975741.1"/>
    </source>
</evidence>
<dbReference type="Gene3D" id="1.10.30.10">
    <property type="entry name" value="High mobility group box domain"/>
    <property type="match status" value="1"/>
</dbReference>
<protein>
    <recommendedName>
        <fullName evidence="4">HMG box domain-containing protein</fullName>
    </recommendedName>
</protein>
<dbReference type="RefSeq" id="XP_044560454.1">
    <property type="nucleotide sequence ID" value="XM_044708552.1"/>
</dbReference>
<proteinExistence type="predicted"/>
<dbReference type="Proteomes" id="UP000444721">
    <property type="component" value="Unassembled WGS sequence"/>
</dbReference>
<dbReference type="AlphaFoldDB" id="A0A6A5BN69"/>
<evidence type="ECO:0008006" key="4">
    <source>
        <dbReference type="Google" id="ProtNLM"/>
    </source>
</evidence>